<protein>
    <submittedName>
        <fullName evidence="1">Serine aminopeptidase, S33</fullName>
    </submittedName>
</protein>
<dbReference type="InterPro" id="IPR029058">
    <property type="entry name" value="AB_hydrolase_fold"/>
</dbReference>
<organism evidence="1 2">
    <name type="scientific">Actinacidiphila cocklensis</name>
    <dbReference type="NCBI Taxonomy" id="887465"/>
    <lineage>
        <taxon>Bacteria</taxon>
        <taxon>Bacillati</taxon>
        <taxon>Actinomycetota</taxon>
        <taxon>Actinomycetes</taxon>
        <taxon>Kitasatosporales</taxon>
        <taxon>Streptomycetaceae</taxon>
        <taxon>Actinacidiphila</taxon>
    </lineage>
</organism>
<dbReference type="SUPFAM" id="SSF53474">
    <property type="entry name" value="alpha/beta-Hydrolases"/>
    <property type="match status" value="1"/>
</dbReference>
<keyword evidence="1" id="KW-0031">Aminopeptidase</keyword>
<keyword evidence="2" id="KW-1185">Reference proteome</keyword>
<comment type="caution">
    <text evidence="1">The sequence shown here is derived from an EMBL/GenBank/DDBJ whole genome shotgun (WGS) entry which is preliminary data.</text>
</comment>
<proteinExistence type="predicted"/>
<dbReference type="GO" id="GO:0004177">
    <property type="term" value="F:aminopeptidase activity"/>
    <property type="evidence" value="ECO:0007669"/>
    <property type="project" value="UniProtKB-KW"/>
</dbReference>
<evidence type="ECO:0000313" key="2">
    <source>
        <dbReference type="Proteomes" id="UP001152519"/>
    </source>
</evidence>
<dbReference type="Gene3D" id="3.40.50.1820">
    <property type="entry name" value="alpha/beta hydrolase"/>
    <property type="match status" value="1"/>
</dbReference>
<reference evidence="1" key="1">
    <citation type="submission" date="2021-05" db="EMBL/GenBank/DDBJ databases">
        <authorList>
            <person name="Arsene-Ploetze F."/>
        </authorList>
    </citation>
    <scope>NUCLEOTIDE SEQUENCE</scope>
    <source>
        <strain evidence="1">DSM 42138</strain>
    </source>
</reference>
<evidence type="ECO:0000313" key="1">
    <source>
        <dbReference type="EMBL" id="CAG6393951.1"/>
    </source>
</evidence>
<sequence length="230" mass="23724">MMREAAPGAEGAVLVLHGGTEKGMRRPSLLNPPARRMRPFGRAISRAGGLVLAEARYRHRGWNGDRADPARDAAEALAELRHRTGGLPTVLVGHSMGARAALRVAGEPGVVGVVALAAWCPPQDPVDQLAGGRLVFVHATGDRITPPRESLLTAVRARAAGAQVCRFVVAGGDHAMLRHAGLWHALTAAAVHGLLGLRPLPPEVASAFALPAASTDGLEVRAVPGAGAVG</sequence>
<keyword evidence="1" id="KW-0645">Protease</keyword>
<dbReference type="EMBL" id="CAJSLV010000052">
    <property type="protein sequence ID" value="CAG6393951.1"/>
    <property type="molecule type" value="Genomic_DNA"/>
</dbReference>
<dbReference type="AlphaFoldDB" id="A0A9W4E6I0"/>
<dbReference type="Proteomes" id="UP001152519">
    <property type="component" value="Unassembled WGS sequence"/>
</dbReference>
<keyword evidence="1" id="KW-0378">Hydrolase</keyword>
<accession>A0A9W4E6I0</accession>
<gene>
    <name evidence="1" type="ORF">SCOCK_230052</name>
</gene>
<name>A0A9W4E6I0_9ACTN</name>